<dbReference type="InterPro" id="IPR013216">
    <property type="entry name" value="Methyltransf_11"/>
</dbReference>
<evidence type="ECO:0000313" key="3">
    <source>
        <dbReference type="EMBL" id="OKL46060.1"/>
    </source>
</evidence>
<sequence>MTSTPRALPVDFDPQVRQLLSELPAEISDTLSLGEQLRAQGWLPEQISAAFTQHQLRLKARNKFEDEDASRMLFTNDGLQQASRWEVSRLHAKRMREAGISAVADLGCGIGAESLAFAQAGLTVTAVEIDPLTARYAKHNLSPFPSAQILTADATTVDLISLGAQAFFSDPARRRGGRRLKDPESWLPPLSTALGWGKQLPGGIKVAPGLPYQLIPVDGHAQFTSVAGAVVEACLWLGTLAGRPGRSAVMIRDGKKYTLTDETLDNPHTVIPAPVGELGSYIYEPDGAIVRAGLLSALAKRFDLRLIDPQIAYLTGDVNPLEMPPAKRTQLLAFTQAFEVIDTAPIHRKHLVKAVRAADFNSIEILSRGIDLDPAKLRTQLKLTGNRRGALLLMRRDNNRRAILGLPVMATGG</sequence>
<dbReference type="RefSeq" id="WP_075362126.1">
    <property type="nucleotide sequence ID" value="NZ_MPDM01000010.1"/>
</dbReference>
<dbReference type="Pfam" id="PF18096">
    <property type="entry name" value="Thump_like"/>
    <property type="match status" value="1"/>
</dbReference>
<gene>
    <name evidence="3" type="ORF">BM477_07750</name>
</gene>
<dbReference type="GO" id="GO:0008757">
    <property type="term" value="F:S-adenosylmethionine-dependent methyltransferase activity"/>
    <property type="evidence" value="ECO:0007669"/>
    <property type="project" value="InterPro"/>
</dbReference>
<organism evidence="3 4">
    <name type="scientific">Boudabousia marimammalium</name>
    <dbReference type="NCBI Taxonomy" id="156892"/>
    <lineage>
        <taxon>Bacteria</taxon>
        <taxon>Bacillati</taxon>
        <taxon>Actinomycetota</taxon>
        <taxon>Actinomycetes</taxon>
        <taxon>Actinomycetales</taxon>
        <taxon>Actinomycetaceae</taxon>
        <taxon>Boudabousia</taxon>
    </lineage>
</organism>
<dbReference type="SUPFAM" id="SSF53335">
    <property type="entry name" value="S-adenosyl-L-methionine-dependent methyltransferases"/>
    <property type="match status" value="1"/>
</dbReference>
<evidence type="ECO:0000259" key="2">
    <source>
        <dbReference type="Pfam" id="PF18096"/>
    </source>
</evidence>
<dbReference type="Pfam" id="PF08241">
    <property type="entry name" value="Methyltransf_11"/>
    <property type="match status" value="1"/>
</dbReference>
<keyword evidence="4" id="KW-1185">Reference proteome</keyword>
<feature type="domain" description="THUMP-like" evidence="2">
    <location>
        <begin position="336"/>
        <end position="404"/>
    </location>
</feature>
<dbReference type="Gene3D" id="3.40.50.150">
    <property type="entry name" value="Vaccinia Virus protein VP39"/>
    <property type="match status" value="1"/>
</dbReference>
<dbReference type="EMBL" id="MPDM01000010">
    <property type="protein sequence ID" value="OKL46060.1"/>
    <property type="molecule type" value="Genomic_DNA"/>
</dbReference>
<accession>A0A1Q5PJJ7</accession>
<proteinExistence type="predicted"/>
<evidence type="ECO:0000259" key="1">
    <source>
        <dbReference type="Pfam" id="PF08241"/>
    </source>
</evidence>
<dbReference type="AlphaFoldDB" id="A0A1Q5PJJ7"/>
<dbReference type="InterPro" id="IPR041497">
    <property type="entry name" value="Thump-like"/>
</dbReference>
<dbReference type="OrthoDB" id="9810570at2"/>
<evidence type="ECO:0008006" key="5">
    <source>
        <dbReference type="Google" id="ProtNLM"/>
    </source>
</evidence>
<reference evidence="4" key="1">
    <citation type="submission" date="2016-11" db="EMBL/GenBank/DDBJ databases">
        <title>Actinomyces gypaetusis sp. nov. isolated from Gypaetus barbatus in Qinghai Tibet Plateau China.</title>
        <authorList>
            <person name="Meng X."/>
        </authorList>
    </citation>
    <scope>NUCLEOTIDE SEQUENCE [LARGE SCALE GENOMIC DNA]</scope>
    <source>
        <strain evidence="4">DSM 15383</strain>
    </source>
</reference>
<feature type="domain" description="Methyltransferase type 11" evidence="1">
    <location>
        <begin position="105"/>
        <end position="158"/>
    </location>
</feature>
<dbReference type="CDD" id="cd02440">
    <property type="entry name" value="AdoMet_MTases"/>
    <property type="match status" value="1"/>
</dbReference>
<evidence type="ECO:0000313" key="4">
    <source>
        <dbReference type="Proteomes" id="UP000186465"/>
    </source>
</evidence>
<protein>
    <recommendedName>
        <fullName evidence="5">THUMP-like domain-containing protein</fullName>
    </recommendedName>
</protein>
<dbReference type="STRING" id="156892.BM477_07750"/>
<dbReference type="Proteomes" id="UP000186465">
    <property type="component" value="Unassembled WGS sequence"/>
</dbReference>
<dbReference type="InterPro" id="IPR029063">
    <property type="entry name" value="SAM-dependent_MTases_sf"/>
</dbReference>
<name>A0A1Q5PJJ7_9ACTO</name>
<comment type="caution">
    <text evidence="3">The sequence shown here is derived from an EMBL/GenBank/DDBJ whole genome shotgun (WGS) entry which is preliminary data.</text>
</comment>